<feature type="compositionally biased region" description="Acidic residues" evidence="2">
    <location>
        <begin position="529"/>
        <end position="544"/>
    </location>
</feature>
<dbReference type="PROSITE" id="PS50966">
    <property type="entry name" value="ZF_SWIM"/>
    <property type="match status" value="1"/>
</dbReference>
<feature type="region of interest" description="Disordered" evidence="2">
    <location>
        <begin position="165"/>
        <end position="237"/>
    </location>
</feature>
<accession>A0A0B7NHW7</accession>
<dbReference type="STRING" id="35722.A0A0B7NHW7"/>
<reference evidence="4 5" key="1">
    <citation type="submission" date="2014-09" db="EMBL/GenBank/DDBJ databases">
        <authorList>
            <person name="Ellenberger Sabrina"/>
        </authorList>
    </citation>
    <scope>NUCLEOTIDE SEQUENCE [LARGE SCALE GENOMIC DNA]</scope>
    <source>
        <strain evidence="4 5">CBS 412.66</strain>
    </source>
</reference>
<feature type="compositionally biased region" description="Polar residues" evidence="2">
    <location>
        <begin position="169"/>
        <end position="179"/>
    </location>
</feature>
<feature type="region of interest" description="Disordered" evidence="2">
    <location>
        <begin position="343"/>
        <end position="458"/>
    </location>
</feature>
<keyword evidence="1" id="KW-0863">Zinc-finger</keyword>
<feature type="compositionally biased region" description="Polar residues" evidence="2">
    <location>
        <begin position="224"/>
        <end position="236"/>
    </location>
</feature>
<dbReference type="Proteomes" id="UP000054107">
    <property type="component" value="Unassembled WGS sequence"/>
</dbReference>
<protein>
    <recommendedName>
        <fullName evidence="3">SWIM-type domain-containing protein</fullName>
    </recommendedName>
</protein>
<name>A0A0B7NHW7_9FUNG</name>
<feature type="compositionally biased region" description="Low complexity" evidence="2">
    <location>
        <begin position="413"/>
        <end position="450"/>
    </location>
</feature>
<evidence type="ECO:0000259" key="3">
    <source>
        <dbReference type="PROSITE" id="PS50966"/>
    </source>
</evidence>
<feature type="compositionally biased region" description="Polar residues" evidence="2">
    <location>
        <begin position="513"/>
        <end position="526"/>
    </location>
</feature>
<feature type="region of interest" description="Disordered" evidence="2">
    <location>
        <begin position="100"/>
        <end position="136"/>
    </location>
</feature>
<evidence type="ECO:0000313" key="5">
    <source>
        <dbReference type="Proteomes" id="UP000054107"/>
    </source>
</evidence>
<feature type="region of interest" description="Disordered" evidence="2">
    <location>
        <begin position="513"/>
        <end position="544"/>
    </location>
</feature>
<keyword evidence="5" id="KW-1185">Reference proteome</keyword>
<feature type="compositionally biased region" description="Low complexity" evidence="2">
    <location>
        <begin position="350"/>
        <end position="382"/>
    </location>
</feature>
<proteinExistence type="predicted"/>
<keyword evidence="1" id="KW-0479">Metal-binding</keyword>
<evidence type="ECO:0000256" key="2">
    <source>
        <dbReference type="SAM" id="MobiDB-lite"/>
    </source>
</evidence>
<evidence type="ECO:0000313" key="4">
    <source>
        <dbReference type="EMBL" id="CEP18181.1"/>
    </source>
</evidence>
<dbReference type="InterPro" id="IPR007527">
    <property type="entry name" value="Znf_SWIM"/>
</dbReference>
<evidence type="ECO:0000256" key="1">
    <source>
        <dbReference type="PROSITE-ProRule" id="PRU00325"/>
    </source>
</evidence>
<dbReference type="EMBL" id="LN733769">
    <property type="protein sequence ID" value="CEP18181.1"/>
    <property type="molecule type" value="Genomic_DNA"/>
</dbReference>
<feature type="domain" description="SWIM-type" evidence="3">
    <location>
        <begin position="39"/>
        <end position="75"/>
    </location>
</feature>
<dbReference type="GO" id="GO:0008270">
    <property type="term" value="F:zinc ion binding"/>
    <property type="evidence" value="ECO:0007669"/>
    <property type="project" value="UniProtKB-KW"/>
</dbReference>
<keyword evidence="1" id="KW-0862">Zinc</keyword>
<sequence length="544" mass="59201">MSAAAEKGNKNDASTDLSSLIMQVGSTWAVKSNPNEPFFRVFIDINNIIISCDCLAFITTRVPCSHMCMLKWYNKGIIVAPENQPFQPYQLPSQFYPYPQQPYPVQQPAQQPVQQLNQQPTHQLAQQPAQQPAQQLAIQPVSLAQTQPPPKLPTTAAAKQPLRTLRAAQPSQSTPSVDNPATKRTAHPTAPLRAKRKPKARQAPATARRADNLGVGSGNKFTLPKTTQPSPQSEHIQQQLQIEMQQHLQQSQLQKCQAKETQKSPERERNLSKLIEILTELNTRYKKIKPSSSTSPPSLPPYINADIAQRGQKIALEAQLAMQSGLEGVDLEKFITDRLNQERQDVAKHPSTSTAGSSSSSTLSPVKSTSPTTNLLPSNNPNAESTAVTSSSTLNKSTSKDATSPAAPNITRSSGATPSLPATTTATVPLPSSSAPAKTPASSTSPEASSITGKRRRALPSFAISPSLKTTRDMNQPETKLIKTECAIKSHKYPLVEPVEGYNAAIERMINNMNNEKNSASDPWNISSSDEDDDDDEDNEDNKK</sequence>
<dbReference type="AlphaFoldDB" id="A0A0B7NHW7"/>
<gene>
    <name evidence="4" type="primary">PARPA_12483.1 scaffold 45109</name>
</gene>
<dbReference type="OrthoDB" id="10581432at2759"/>
<organism evidence="4 5">
    <name type="scientific">Parasitella parasitica</name>
    <dbReference type="NCBI Taxonomy" id="35722"/>
    <lineage>
        <taxon>Eukaryota</taxon>
        <taxon>Fungi</taxon>
        <taxon>Fungi incertae sedis</taxon>
        <taxon>Mucoromycota</taxon>
        <taxon>Mucoromycotina</taxon>
        <taxon>Mucoromycetes</taxon>
        <taxon>Mucorales</taxon>
        <taxon>Mucorineae</taxon>
        <taxon>Mucoraceae</taxon>
        <taxon>Parasitella</taxon>
    </lineage>
</organism>